<evidence type="ECO:0000256" key="1">
    <source>
        <dbReference type="SAM" id="SignalP"/>
    </source>
</evidence>
<feature type="signal peptide" evidence="1">
    <location>
        <begin position="1"/>
        <end position="18"/>
    </location>
</feature>
<organism evidence="2 3">
    <name type="scientific">Seminavis robusta</name>
    <dbReference type="NCBI Taxonomy" id="568900"/>
    <lineage>
        <taxon>Eukaryota</taxon>
        <taxon>Sar</taxon>
        <taxon>Stramenopiles</taxon>
        <taxon>Ochrophyta</taxon>
        <taxon>Bacillariophyta</taxon>
        <taxon>Bacillariophyceae</taxon>
        <taxon>Bacillariophycidae</taxon>
        <taxon>Naviculales</taxon>
        <taxon>Naviculaceae</taxon>
        <taxon>Seminavis</taxon>
    </lineage>
</organism>
<protein>
    <submittedName>
        <fullName evidence="2">Uncharacterized protein</fullName>
    </submittedName>
</protein>
<proteinExistence type="predicted"/>
<keyword evidence="3" id="KW-1185">Reference proteome</keyword>
<evidence type="ECO:0000313" key="2">
    <source>
        <dbReference type="EMBL" id="CAB9500335.1"/>
    </source>
</evidence>
<reference evidence="2" key="1">
    <citation type="submission" date="2020-06" db="EMBL/GenBank/DDBJ databases">
        <authorList>
            <consortium name="Plant Systems Biology data submission"/>
        </authorList>
    </citation>
    <scope>NUCLEOTIDE SEQUENCE</scope>
    <source>
        <strain evidence="2">D6</strain>
    </source>
</reference>
<keyword evidence="1" id="KW-0732">Signal</keyword>
<accession>A0A9N8H5S3</accession>
<dbReference type="EMBL" id="CAICTM010000080">
    <property type="protein sequence ID" value="CAB9500335.1"/>
    <property type="molecule type" value="Genomic_DNA"/>
</dbReference>
<evidence type="ECO:0000313" key="3">
    <source>
        <dbReference type="Proteomes" id="UP001153069"/>
    </source>
</evidence>
<feature type="chain" id="PRO_5040489317" evidence="1">
    <location>
        <begin position="19"/>
        <end position="189"/>
    </location>
</feature>
<dbReference type="AlphaFoldDB" id="A0A9N8H5S3"/>
<gene>
    <name evidence="2" type="ORF">SEMRO_81_G043591.1</name>
</gene>
<comment type="caution">
    <text evidence="2">The sequence shown here is derived from an EMBL/GenBank/DDBJ whole genome shotgun (WGS) entry which is preliminary data.</text>
</comment>
<sequence length="189" mass="21108">MFSILIFCFGPWDRLLLLAPVCQVEVCRPLSWQIQKIAFLIPCIRIRSGAILKKEDSHSFRIGRHANLTLICCFRNGAMRADPLPPPLGCDSHLCKEAVPPPHSLLHQVLMSSLFFISGILLWGNQHLVSVHNLQDVIHGGEVSRPLLRNKLLHMVEALALHIVAGLVQMTTDLLPPKDVELFAIPLNP</sequence>
<dbReference type="Proteomes" id="UP001153069">
    <property type="component" value="Unassembled WGS sequence"/>
</dbReference>
<name>A0A9N8H5S3_9STRA</name>